<evidence type="ECO:0000313" key="2">
    <source>
        <dbReference type="EMBL" id="MFA9477509.1"/>
    </source>
</evidence>
<organism evidence="2 3">
    <name type="scientific">Natronomicrosphaera hydrolytica</name>
    <dbReference type="NCBI Taxonomy" id="3242702"/>
    <lineage>
        <taxon>Bacteria</taxon>
        <taxon>Pseudomonadati</taxon>
        <taxon>Planctomycetota</taxon>
        <taxon>Phycisphaerae</taxon>
        <taxon>Phycisphaerales</taxon>
        <taxon>Phycisphaeraceae</taxon>
        <taxon>Natronomicrosphaera</taxon>
    </lineage>
</organism>
<dbReference type="PANTHER" id="PTHR43245">
    <property type="entry name" value="BIFUNCTIONAL POLYMYXIN RESISTANCE PROTEIN ARNA"/>
    <property type="match status" value="1"/>
</dbReference>
<dbReference type="InterPro" id="IPR001509">
    <property type="entry name" value="Epimerase_deHydtase"/>
</dbReference>
<gene>
    <name evidence="2" type="ORF">ACERK3_04290</name>
</gene>
<dbReference type="Pfam" id="PF01370">
    <property type="entry name" value="Epimerase"/>
    <property type="match status" value="1"/>
</dbReference>
<accession>A0ABV4U3U3</accession>
<dbReference type="SUPFAM" id="SSF51735">
    <property type="entry name" value="NAD(P)-binding Rossmann-fold domains"/>
    <property type="match status" value="1"/>
</dbReference>
<proteinExistence type="predicted"/>
<dbReference type="EMBL" id="JBGUBD010000002">
    <property type="protein sequence ID" value="MFA9477509.1"/>
    <property type="molecule type" value="Genomic_DNA"/>
</dbReference>
<evidence type="ECO:0000259" key="1">
    <source>
        <dbReference type="Pfam" id="PF01370"/>
    </source>
</evidence>
<name>A0ABV4U3U3_9BACT</name>
<reference evidence="2 3" key="1">
    <citation type="submission" date="2024-08" db="EMBL/GenBank/DDBJ databases">
        <title>Whole-genome sequencing of halo(alkali)philic microorganisms from hypersaline lakes.</title>
        <authorList>
            <person name="Sorokin D.Y."/>
            <person name="Merkel A.Y."/>
            <person name="Messina E."/>
            <person name="Yakimov M."/>
        </authorList>
    </citation>
    <scope>NUCLEOTIDE SEQUENCE [LARGE SCALE GENOMIC DNA]</scope>
    <source>
        <strain evidence="2 3">AB-hyl4</strain>
    </source>
</reference>
<protein>
    <submittedName>
        <fullName evidence="2">NAD-dependent epimerase/dehydratase family protein</fullName>
    </submittedName>
</protein>
<keyword evidence="3" id="KW-1185">Reference proteome</keyword>
<dbReference type="Proteomes" id="UP001575105">
    <property type="component" value="Unassembled WGS sequence"/>
</dbReference>
<dbReference type="InterPro" id="IPR050177">
    <property type="entry name" value="Lipid_A_modif_metabolic_enz"/>
</dbReference>
<sequence>MKVAVLGAGGFIGSHLVEHLLHQTDHQVLGVDVTDEKLANVDTTGMTFHLGDVTKSPELLEEAVASSDCVVNLVAYANPSLYVTEPIQVVDLNLHGNLLVVDACRRHKRRIIQFSSAEIYGKPREGETAFIEDETDFTYGPVHRQRWIYANAKQMLERILFAYGTSGELAFSVIRPFNVIGPRLDYLVPAGTLGGPRVFMHFMSALLSGGPIHLVDSGTATRSFTHANDAARGITAILEQPERANNQAFNIGNPSNNLTIRELADRMIRIYEKLTGTRSECEIINISGETFYGEGYDDAGRHPPSIEKMAGLGWTPKYDLDTTLTMTIEHHLQHADTSKAANAS</sequence>
<dbReference type="InterPro" id="IPR036291">
    <property type="entry name" value="NAD(P)-bd_dom_sf"/>
</dbReference>
<comment type="caution">
    <text evidence="2">The sequence shown here is derived from an EMBL/GenBank/DDBJ whole genome shotgun (WGS) entry which is preliminary data.</text>
</comment>
<dbReference type="Gene3D" id="3.40.50.720">
    <property type="entry name" value="NAD(P)-binding Rossmann-like Domain"/>
    <property type="match status" value="1"/>
</dbReference>
<dbReference type="PANTHER" id="PTHR43245:SF13">
    <property type="entry name" value="UDP-D-APIOSE_UDP-D-XYLOSE SYNTHASE 2"/>
    <property type="match status" value="1"/>
</dbReference>
<evidence type="ECO:0000313" key="3">
    <source>
        <dbReference type="Proteomes" id="UP001575105"/>
    </source>
</evidence>
<feature type="domain" description="NAD-dependent epimerase/dehydratase" evidence="1">
    <location>
        <begin position="3"/>
        <end position="252"/>
    </location>
</feature>
<dbReference type="RefSeq" id="WP_425344431.1">
    <property type="nucleotide sequence ID" value="NZ_JBGUBD010000002.1"/>
</dbReference>